<proteinExistence type="predicted"/>
<evidence type="ECO:0000313" key="1">
    <source>
        <dbReference type="EMBL" id="KKL80163.1"/>
    </source>
</evidence>
<gene>
    <name evidence="1" type="ORF">LCGC14_2007530</name>
</gene>
<comment type="caution">
    <text evidence="1">The sequence shown here is derived from an EMBL/GenBank/DDBJ whole genome shotgun (WGS) entry which is preliminary data.</text>
</comment>
<name>A0A0F9F188_9ZZZZ</name>
<sequence length="121" mass="12187">TVSNDGSLELRYAVTSTTTEDTLAAQLDLTIKSGVTTCTDAGFGVDGAVVYTTGDLGSVAGINVIGDPATGGQAGDRTLAASANEVLCFNVSLPSSTGDTFQGLTTTATFAFQAEQTKNNP</sequence>
<dbReference type="EMBL" id="LAZR01022938">
    <property type="protein sequence ID" value="KKL80163.1"/>
    <property type="molecule type" value="Genomic_DNA"/>
</dbReference>
<reference evidence="1" key="1">
    <citation type="journal article" date="2015" name="Nature">
        <title>Complex archaea that bridge the gap between prokaryotes and eukaryotes.</title>
        <authorList>
            <person name="Spang A."/>
            <person name="Saw J.H."/>
            <person name="Jorgensen S.L."/>
            <person name="Zaremba-Niedzwiedzka K."/>
            <person name="Martijn J."/>
            <person name="Lind A.E."/>
            <person name="van Eijk R."/>
            <person name="Schleper C."/>
            <person name="Guy L."/>
            <person name="Ettema T.J."/>
        </authorList>
    </citation>
    <scope>NUCLEOTIDE SEQUENCE</scope>
</reference>
<protein>
    <submittedName>
        <fullName evidence="1">Uncharacterized protein</fullName>
    </submittedName>
</protein>
<organism evidence="1">
    <name type="scientific">marine sediment metagenome</name>
    <dbReference type="NCBI Taxonomy" id="412755"/>
    <lineage>
        <taxon>unclassified sequences</taxon>
        <taxon>metagenomes</taxon>
        <taxon>ecological metagenomes</taxon>
    </lineage>
</organism>
<dbReference type="AlphaFoldDB" id="A0A0F9F188"/>
<accession>A0A0F9F188</accession>
<feature type="non-terminal residue" evidence="1">
    <location>
        <position position="1"/>
    </location>
</feature>